<dbReference type="GO" id="GO:0016301">
    <property type="term" value="F:kinase activity"/>
    <property type="evidence" value="ECO:0007669"/>
    <property type="project" value="UniProtKB-KW"/>
</dbReference>
<dbReference type="EMBL" id="CP028923">
    <property type="protein sequence ID" value="QCK16711.1"/>
    <property type="molecule type" value="Genomic_DNA"/>
</dbReference>
<reference evidence="2 3" key="1">
    <citation type="submission" date="2018-04" db="EMBL/GenBank/DDBJ databases">
        <title>Complete genome uncultured novel isolate.</title>
        <authorList>
            <person name="Merlino G."/>
        </authorList>
    </citation>
    <scope>NUCLEOTIDE SEQUENCE [LARGE SCALE GENOMIC DNA]</scope>
    <source>
        <strain evidence="3">R1DC9</strain>
    </source>
</reference>
<gene>
    <name evidence="2" type="ORF">DCC35_19215</name>
</gene>
<dbReference type="PANTHER" id="PTHR10285">
    <property type="entry name" value="URIDINE KINASE"/>
    <property type="match status" value="1"/>
</dbReference>
<feature type="domain" description="Phosphoribulokinase/uridine kinase" evidence="1">
    <location>
        <begin position="6"/>
        <end position="188"/>
    </location>
</feature>
<dbReference type="OrthoDB" id="9777642at2"/>
<name>A0A4D7JM95_9BACT</name>
<evidence type="ECO:0000313" key="3">
    <source>
        <dbReference type="Proteomes" id="UP000298616"/>
    </source>
</evidence>
<dbReference type="Proteomes" id="UP000298616">
    <property type="component" value="Chromosome"/>
</dbReference>
<sequence length="207" mass="23808">MQKPFIIGITGGSGSGKTRFLNSLLKNFTDEEVCLISQDNYYRPRQEQPVDEAGVTNFDLPESIDHVLFAKHIEQLHQGEDVKKEEYTFNNDALVPETLIFKPAPVIVVEGIFVFHFPDVASKMDLKLFIDTKEHLMLKRRIIRDNEERGYDLDDVLYRFENHVGPTYEKYIAPYKSDADLIIPNITHFDSALEVITAFIKNKVNGE</sequence>
<dbReference type="KEGG" id="fpf:DCC35_19215"/>
<dbReference type="InterPro" id="IPR006083">
    <property type="entry name" value="PRK/URK"/>
</dbReference>
<keyword evidence="2" id="KW-0418">Kinase</keyword>
<dbReference type="GO" id="GO:0005524">
    <property type="term" value="F:ATP binding"/>
    <property type="evidence" value="ECO:0007669"/>
    <property type="project" value="InterPro"/>
</dbReference>
<dbReference type="Gene3D" id="3.40.50.300">
    <property type="entry name" value="P-loop containing nucleotide triphosphate hydrolases"/>
    <property type="match status" value="1"/>
</dbReference>
<protein>
    <submittedName>
        <fullName evidence="2">Uridine kinase</fullName>
    </submittedName>
</protein>
<dbReference type="Pfam" id="PF00485">
    <property type="entry name" value="PRK"/>
    <property type="match status" value="1"/>
</dbReference>
<accession>A0A4D7JM95</accession>
<evidence type="ECO:0000259" key="1">
    <source>
        <dbReference type="Pfam" id="PF00485"/>
    </source>
</evidence>
<dbReference type="RefSeq" id="WP_137092303.1">
    <property type="nucleotide sequence ID" value="NZ_CP028923.1"/>
</dbReference>
<dbReference type="NCBIfam" id="NF004018">
    <property type="entry name" value="PRK05480.1"/>
    <property type="match status" value="1"/>
</dbReference>
<dbReference type="InterPro" id="IPR027417">
    <property type="entry name" value="P-loop_NTPase"/>
</dbReference>
<organism evidence="2 3">
    <name type="scientific">Mangrovivirga cuniculi</name>
    <dbReference type="NCBI Taxonomy" id="2715131"/>
    <lineage>
        <taxon>Bacteria</taxon>
        <taxon>Pseudomonadati</taxon>
        <taxon>Bacteroidota</taxon>
        <taxon>Cytophagia</taxon>
        <taxon>Cytophagales</taxon>
        <taxon>Mangrovivirgaceae</taxon>
        <taxon>Mangrovivirga</taxon>
    </lineage>
</organism>
<proteinExistence type="predicted"/>
<keyword evidence="3" id="KW-1185">Reference proteome</keyword>
<dbReference type="AlphaFoldDB" id="A0A4D7JM95"/>
<evidence type="ECO:0000313" key="2">
    <source>
        <dbReference type="EMBL" id="QCK16711.1"/>
    </source>
</evidence>
<dbReference type="SUPFAM" id="SSF52540">
    <property type="entry name" value="P-loop containing nucleoside triphosphate hydrolases"/>
    <property type="match status" value="1"/>
</dbReference>
<dbReference type="PRINTS" id="PR00988">
    <property type="entry name" value="URIDINKINASE"/>
</dbReference>
<keyword evidence="2" id="KW-0808">Transferase</keyword>